<feature type="transmembrane region" description="Helical" evidence="7">
    <location>
        <begin position="118"/>
        <end position="140"/>
    </location>
</feature>
<dbReference type="SUPFAM" id="SSF161098">
    <property type="entry name" value="MetI-like"/>
    <property type="match status" value="1"/>
</dbReference>
<keyword evidence="3" id="KW-1003">Cell membrane</keyword>
<dbReference type="eggNOG" id="COG0395">
    <property type="taxonomic scope" value="Bacteria"/>
</dbReference>
<dbReference type="Pfam" id="PF00528">
    <property type="entry name" value="BPD_transp_1"/>
    <property type="match status" value="1"/>
</dbReference>
<comment type="similarity">
    <text evidence="7">Belongs to the binding-protein-dependent transport system permease family.</text>
</comment>
<comment type="subcellular location">
    <subcellularLocation>
        <location evidence="1 7">Cell membrane</location>
        <topology evidence="1 7">Multi-pass membrane protein</topology>
    </subcellularLocation>
</comment>
<keyword evidence="4 7" id="KW-0812">Transmembrane</keyword>
<feature type="transmembrane region" description="Helical" evidence="7">
    <location>
        <begin position="41"/>
        <end position="66"/>
    </location>
</feature>
<dbReference type="InterPro" id="IPR035906">
    <property type="entry name" value="MetI-like_sf"/>
</dbReference>
<evidence type="ECO:0000256" key="3">
    <source>
        <dbReference type="ARBA" id="ARBA00022475"/>
    </source>
</evidence>
<dbReference type="GO" id="GO:0055085">
    <property type="term" value="P:transmembrane transport"/>
    <property type="evidence" value="ECO:0007669"/>
    <property type="project" value="InterPro"/>
</dbReference>
<evidence type="ECO:0000256" key="1">
    <source>
        <dbReference type="ARBA" id="ARBA00004651"/>
    </source>
</evidence>
<dbReference type="OrthoDB" id="266229at2"/>
<dbReference type="Gene3D" id="1.10.3720.10">
    <property type="entry name" value="MetI-like"/>
    <property type="match status" value="1"/>
</dbReference>
<feature type="transmembrane region" description="Helical" evidence="7">
    <location>
        <begin position="152"/>
        <end position="170"/>
    </location>
</feature>
<dbReference type="HOGENOM" id="CLU_016047_1_1_0"/>
<protein>
    <submittedName>
        <fullName evidence="10">Putative ABC transporter permease protein</fullName>
    </submittedName>
</protein>
<dbReference type="STRING" id="1142394.PSMK_05340"/>
<dbReference type="Proteomes" id="UP000007881">
    <property type="component" value="Chromosome"/>
</dbReference>
<dbReference type="PANTHER" id="PTHR43744">
    <property type="entry name" value="ABC TRANSPORTER PERMEASE PROTEIN MG189-RELATED-RELATED"/>
    <property type="match status" value="1"/>
</dbReference>
<keyword evidence="2 7" id="KW-0813">Transport</keyword>
<sequence length="319" mass="33723">MSPARTPGPRVPPAGAPGSLPEASPPPAAPPHDPRAARDRWVLALVYAVLSVAAVVTLIPFAYLIFSSFKTEGSFSSGPFWPVGGGGPFDVDWSGFTLDNYAKLFGEANVFRAIVNSFFYASVSAVLGTLGAAMGGYALAKHRFVGRGVIDSVVLLALVIPGALLIAPGYQLLYQLGLLDTYAGLILPGVAPAFGVYLFRQAMITSLPDEMIEAARIDGCGEIRIFFIMALPMVRPMIGAFLLLTFLGAWNNFIAPQIILASPEKFPLSVFIAQLKGVYGTDYGLLTAGTLVAILPILVLFLLLQKEFISGLTSGAVKG</sequence>
<dbReference type="RefSeq" id="WP_014435913.1">
    <property type="nucleotide sequence ID" value="NC_017080.1"/>
</dbReference>
<gene>
    <name evidence="10" type="ordered locus">PSMK_05340</name>
</gene>
<evidence type="ECO:0000259" key="9">
    <source>
        <dbReference type="PROSITE" id="PS50928"/>
    </source>
</evidence>
<keyword evidence="6 7" id="KW-0472">Membrane</keyword>
<organism evidence="10 11">
    <name type="scientific">Phycisphaera mikurensis (strain NBRC 102666 / KCTC 22515 / FYK2301M01)</name>
    <dbReference type="NCBI Taxonomy" id="1142394"/>
    <lineage>
        <taxon>Bacteria</taxon>
        <taxon>Pseudomonadati</taxon>
        <taxon>Planctomycetota</taxon>
        <taxon>Phycisphaerae</taxon>
        <taxon>Phycisphaerales</taxon>
        <taxon>Phycisphaeraceae</taxon>
        <taxon>Phycisphaera</taxon>
    </lineage>
</organism>
<accession>I0IBQ5</accession>
<evidence type="ECO:0000313" key="11">
    <source>
        <dbReference type="Proteomes" id="UP000007881"/>
    </source>
</evidence>
<feature type="region of interest" description="Disordered" evidence="8">
    <location>
        <begin position="1"/>
        <end position="33"/>
    </location>
</feature>
<evidence type="ECO:0000256" key="6">
    <source>
        <dbReference type="ARBA" id="ARBA00023136"/>
    </source>
</evidence>
<evidence type="ECO:0000256" key="2">
    <source>
        <dbReference type="ARBA" id="ARBA00022448"/>
    </source>
</evidence>
<keyword evidence="11" id="KW-1185">Reference proteome</keyword>
<feature type="transmembrane region" description="Helical" evidence="7">
    <location>
        <begin position="225"/>
        <end position="250"/>
    </location>
</feature>
<reference evidence="10 11" key="1">
    <citation type="submission" date="2012-02" db="EMBL/GenBank/DDBJ databases">
        <title>Complete genome sequence of Phycisphaera mikurensis NBRC 102666.</title>
        <authorList>
            <person name="Ankai A."/>
            <person name="Hosoyama A."/>
            <person name="Terui Y."/>
            <person name="Sekine M."/>
            <person name="Fukai R."/>
            <person name="Kato Y."/>
            <person name="Nakamura S."/>
            <person name="Yamada-Narita S."/>
            <person name="Kawakoshi A."/>
            <person name="Fukunaga Y."/>
            <person name="Yamazaki S."/>
            <person name="Fujita N."/>
        </authorList>
    </citation>
    <scope>NUCLEOTIDE SEQUENCE [LARGE SCALE GENOMIC DNA]</scope>
    <source>
        <strain evidence="11">NBRC 102666 / KCTC 22515 / FYK2301M01</strain>
    </source>
</reference>
<evidence type="ECO:0000256" key="7">
    <source>
        <dbReference type="RuleBase" id="RU363032"/>
    </source>
</evidence>
<dbReference type="EMBL" id="AP012338">
    <property type="protein sequence ID" value="BAM02693.1"/>
    <property type="molecule type" value="Genomic_DNA"/>
</dbReference>
<feature type="transmembrane region" description="Helical" evidence="7">
    <location>
        <begin position="283"/>
        <end position="304"/>
    </location>
</feature>
<dbReference type="InterPro" id="IPR000515">
    <property type="entry name" value="MetI-like"/>
</dbReference>
<dbReference type="CDD" id="cd06261">
    <property type="entry name" value="TM_PBP2"/>
    <property type="match status" value="1"/>
</dbReference>
<dbReference type="PROSITE" id="PS50928">
    <property type="entry name" value="ABC_TM1"/>
    <property type="match status" value="1"/>
</dbReference>
<evidence type="ECO:0000256" key="8">
    <source>
        <dbReference type="SAM" id="MobiDB-lite"/>
    </source>
</evidence>
<feature type="transmembrane region" description="Helical" evidence="7">
    <location>
        <begin position="182"/>
        <end position="199"/>
    </location>
</feature>
<dbReference type="KEGG" id="phm:PSMK_05340"/>
<dbReference type="AlphaFoldDB" id="I0IBQ5"/>
<feature type="domain" description="ABC transmembrane type-1" evidence="9">
    <location>
        <begin position="114"/>
        <end position="304"/>
    </location>
</feature>
<dbReference type="PANTHER" id="PTHR43744:SF12">
    <property type="entry name" value="ABC TRANSPORTER PERMEASE PROTEIN MG189-RELATED"/>
    <property type="match status" value="1"/>
</dbReference>
<keyword evidence="5 7" id="KW-1133">Transmembrane helix</keyword>
<evidence type="ECO:0000256" key="5">
    <source>
        <dbReference type="ARBA" id="ARBA00022989"/>
    </source>
</evidence>
<proteinExistence type="inferred from homology"/>
<evidence type="ECO:0000256" key="4">
    <source>
        <dbReference type="ARBA" id="ARBA00022692"/>
    </source>
</evidence>
<name>I0IBQ5_PHYMF</name>
<dbReference type="GO" id="GO:0005886">
    <property type="term" value="C:plasma membrane"/>
    <property type="evidence" value="ECO:0007669"/>
    <property type="project" value="UniProtKB-SubCell"/>
</dbReference>
<evidence type="ECO:0000313" key="10">
    <source>
        <dbReference type="EMBL" id="BAM02693.1"/>
    </source>
</evidence>